<dbReference type="PROSITE" id="PS51419">
    <property type="entry name" value="RAB"/>
    <property type="match status" value="1"/>
</dbReference>
<dbReference type="InterPro" id="IPR005225">
    <property type="entry name" value="Small_GTP-bd"/>
</dbReference>
<accession>A0A1Y5IMG9</accession>
<dbReference type="GO" id="GO:0003924">
    <property type="term" value="F:GTPase activity"/>
    <property type="evidence" value="ECO:0007669"/>
    <property type="project" value="InterPro"/>
</dbReference>
<dbReference type="GO" id="GO:0005774">
    <property type="term" value="C:vacuolar membrane"/>
    <property type="evidence" value="ECO:0007669"/>
    <property type="project" value="TreeGrafter"/>
</dbReference>
<dbReference type="CDD" id="cd01862">
    <property type="entry name" value="Rab7"/>
    <property type="match status" value="1"/>
</dbReference>
<dbReference type="GO" id="GO:0005525">
    <property type="term" value="F:GTP binding"/>
    <property type="evidence" value="ECO:0007669"/>
    <property type="project" value="UniProtKB-KW"/>
</dbReference>
<dbReference type="PANTHER" id="PTHR47981:SF20">
    <property type="entry name" value="RAS-RELATED PROTEIN RAB-7A"/>
    <property type="match status" value="1"/>
</dbReference>
<dbReference type="InterPro" id="IPR027417">
    <property type="entry name" value="P-loop_NTPase"/>
</dbReference>
<reference evidence="7" key="2">
    <citation type="journal article" date="2014" name="BMC Genomics">
        <title>An improved genome of the model marine alga Ostreococcus tauri unfolds by assessing Illumina de novo assemblies.</title>
        <authorList>
            <person name="Blanc-Mathieu R."/>
            <person name="Verhelst B."/>
            <person name="Derelle E."/>
            <person name="Rombauts S."/>
            <person name="Bouget F.Y."/>
            <person name="Carre I."/>
            <person name="Chateau A."/>
            <person name="Eyre-Walker A."/>
            <person name="Grimsley N."/>
            <person name="Moreau H."/>
            <person name="Piegu B."/>
            <person name="Rivals E."/>
            <person name="Schackwitz W."/>
            <person name="Van de Peer Y."/>
            <person name="Piganeau G."/>
        </authorList>
    </citation>
    <scope>NUCLEOTIDE SEQUENCE</scope>
    <source>
        <strain evidence="7">RCC4221</strain>
    </source>
</reference>
<evidence type="ECO:0000256" key="6">
    <source>
        <dbReference type="ARBA" id="ARBA00046278"/>
    </source>
</evidence>
<accession>A0A454XN49</accession>
<evidence type="ECO:0000256" key="4">
    <source>
        <dbReference type="ARBA" id="ARBA00023288"/>
    </source>
</evidence>
<dbReference type="PANTHER" id="PTHR47981">
    <property type="entry name" value="RAB FAMILY"/>
    <property type="match status" value="1"/>
</dbReference>
<dbReference type="InterPro" id="IPR001806">
    <property type="entry name" value="Small_GTPase"/>
</dbReference>
<organism evidence="7 9">
    <name type="scientific">Ostreococcus tauri</name>
    <name type="common">Marine green alga</name>
    <dbReference type="NCBI Taxonomy" id="70448"/>
    <lineage>
        <taxon>Eukaryota</taxon>
        <taxon>Viridiplantae</taxon>
        <taxon>Chlorophyta</taxon>
        <taxon>Mamiellophyceae</taxon>
        <taxon>Mamiellales</taxon>
        <taxon>Bathycoccaceae</taxon>
        <taxon>Ostreococcus</taxon>
    </lineage>
</organism>
<dbReference type="Gene3D" id="3.40.50.300">
    <property type="entry name" value="P-loop containing nucleotide triphosphate hydrolases"/>
    <property type="match status" value="1"/>
</dbReference>
<dbReference type="Proteomes" id="UP000009170">
    <property type="component" value="Unassembled WGS sequence"/>
</dbReference>
<evidence type="ECO:0000256" key="2">
    <source>
        <dbReference type="ARBA" id="ARBA00022741"/>
    </source>
</evidence>
<keyword evidence="4" id="KW-0449">Lipoprotein</keyword>
<comment type="subcellular location">
    <subcellularLocation>
        <location evidence="6">Endomembrane system</location>
        <topology evidence="6">Lipid-anchor</topology>
        <orientation evidence="6">Cytoplasmic side</orientation>
    </subcellularLocation>
</comment>
<evidence type="ECO:0000256" key="3">
    <source>
        <dbReference type="ARBA" id="ARBA00023134"/>
    </source>
</evidence>
<dbReference type="AlphaFoldDB" id="A0A090N355"/>
<dbReference type="SMART" id="SM00174">
    <property type="entry name" value="RHO"/>
    <property type="match status" value="1"/>
</dbReference>
<keyword evidence="9" id="KW-1185">Reference proteome</keyword>
<evidence type="ECO:0000256" key="5">
    <source>
        <dbReference type="ARBA" id="ARBA00023289"/>
    </source>
</evidence>
<dbReference type="FunCoup" id="A0A090N355">
    <property type="interactions" value="1902"/>
</dbReference>
<evidence type="ECO:0000313" key="8">
    <source>
        <dbReference type="EMBL" id="OUS49374.1"/>
    </source>
</evidence>
<dbReference type="SMART" id="SM00175">
    <property type="entry name" value="RAB"/>
    <property type="match status" value="1"/>
</dbReference>
<dbReference type="FunFam" id="3.40.50.300:FF:000086">
    <property type="entry name" value="Ras-related small GTPase"/>
    <property type="match status" value="1"/>
</dbReference>
<proteinExistence type="inferred from homology"/>
<dbReference type="Pfam" id="PF00071">
    <property type="entry name" value="Ras"/>
    <property type="match status" value="1"/>
</dbReference>
<keyword evidence="5" id="KW-0636">Prenylation</keyword>
<dbReference type="Proteomes" id="UP000195557">
    <property type="component" value="Unassembled WGS sequence"/>
</dbReference>
<dbReference type="SMART" id="SM00176">
    <property type="entry name" value="RAN"/>
    <property type="match status" value="1"/>
</dbReference>
<dbReference type="NCBIfam" id="TIGR00231">
    <property type="entry name" value="small_GTP"/>
    <property type="match status" value="1"/>
</dbReference>
<dbReference type="InParanoid" id="A0A090N355"/>
<protein>
    <submittedName>
        <fullName evidence="8">Apospory-associated protein</fullName>
    </submittedName>
    <submittedName>
        <fullName evidence="7">Small GTPase superfamily, Ras type</fullName>
    </submittedName>
</protein>
<dbReference type="SUPFAM" id="SSF52540">
    <property type="entry name" value="P-loop containing nucleoside triphosphate hydrolases"/>
    <property type="match status" value="1"/>
</dbReference>
<keyword evidence="3" id="KW-0342">GTP-binding</keyword>
<dbReference type="EMBL" id="KZ155771">
    <property type="protein sequence ID" value="OUS49374.1"/>
    <property type="molecule type" value="Genomic_DNA"/>
</dbReference>
<dbReference type="PRINTS" id="PR00449">
    <property type="entry name" value="RASTRNSFRMNG"/>
</dbReference>
<keyword evidence="2" id="KW-0547">Nucleotide-binding</keyword>
<dbReference type="GO" id="GO:0012505">
    <property type="term" value="C:endomembrane system"/>
    <property type="evidence" value="ECO:0007669"/>
    <property type="project" value="UniProtKB-SubCell"/>
</dbReference>
<dbReference type="SMART" id="SM00173">
    <property type="entry name" value="RAS"/>
    <property type="match status" value="1"/>
</dbReference>
<evidence type="ECO:0000313" key="7">
    <source>
        <dbReference type="EMBL" id="CEF97528.1"/>
    </source>
</evidence>
<accession>A0A090N355</accession>
<comment type="similarity">
    <text evidence="1">Belongs to the small GTPase superfamily. Rab family.</text>
</comment>
<dbReference type="EMBL" id="CAID01000004">
    <property type="protein sequence ID" value="CEF97528.1"/>
    <property type="molecule type" value="Genomic_DNA"/>
</dbReference>
<dbReference type="STRING" id="70448.A0A090N355"/>
<evidence type="ECO:0000256" key="1">
    <source>
        <dbReference type="ARBA" id="ARBA00006270"/>
    </source>
</evidence>
<dbReference type="PROSITE" id="PS51421">
    <property type="entry name" value="RAS"/>
    <property type="match status" value="1"/>
</dbReference>
<gene>
    <name evidence="8" type="ORF">BE221DRAFT_188646</name>
    <name evidence="7" type="ORF">OT_ostta04g01810</name>
</gene>
<sequence length="208" mass="22879">MSTKKRTLLKVIILGDSGVGKTSLMSQYVNNKFSKQYKATIGADFMTKEITVDDTVVTLQIWDTAGQERFQSLGVSFYRGADCVMCVYDVNSAKSFESLENWRNEFLVQASPSDPDKFPIVVVGNKIDVEEGKESKRVISEKKAKSWCTSKGGLMHFECSAKEDINVTAAFEAVARFAVESEDTEPDVFLPDVVQIDAGPKAQSGGCC</sequence>
<reference evidence="7 9" key="1">
    <citation type="journal article" date="2006" name="Proc. Natl. Acad. Sci. U.S.A.">
        <title>Genome analysis of the smallest free-living eukaryote Ostreococcus tauri unveils many unique features.</title>
        <authorList>
            <person name="Derelle E."/>
            <person name="Ferraz C."/>
            <person name="Rombauts S."/>
            <person name="Rouze P."/>
            <person name="Worden A.Z."/>
            <person name="Robbens S."/>
            <person name="Partensky F."/>
            <person name="Degroeve S."/>
            <person name="Echeynie S."/>
            <person name="Cooke R."/>
            <person name="Saeys Y."/>
            <person name="Wuyts J."/>
            <person name="Jabbari K."/>
            <person name="Bowler C."/>
            <person name="Panaud O."/>
            <person name="Piegu B."/>
            <person name="Ball S.G."/>
            <person name="Ral J.-P."/>
            <person name="Bouget F.-Y."/>
            <person name="Piganeau G."/>
            <person name="De Baets B."/>
            <person name="Picard A."/>
            <person name="Delseny M."/>
            <person name="Demaille J."/>
            <person name="Van de Peer Y."/>
            <person name="Moreau H."/>
        </authorList>
    </citation>
    <scope>NUCLEOTIDE SEQUENCE [LARGE SCALE GENOMIC DNA]</scope>
    <source>
        <strain evidence="7 9">OTTH0595</strain>
    </source>
</reference>
<dbReference type="OrthoDB" id="1436450at2759"/>
<reference evidence="8" key="3">
    <citation type="submission" date="2017-04" db="EMBL/GenBank/DDBJ databases">
        <title>Population genomics of picophytoplankton unveils novel chromosome hypervariability.</title>
        <authorList>
            <consortium name="DOE Joint Genome Institute"/>
            <person name="Blanc-Mathieu R."/>
            <person name="Krasovec M."/>
            <person name="Hebrard M."/>
            <person name="Yau S."/>
            <person name="Desgranges E."/>
            <person name="Martin J."/>
            <person name="Schackwitz W."/>
            <person name="Kuo A."/>
            <person name="Salin G."/>
            <person name="Donnadieu C."/>
            <person name="Desdevises Y."/>
            <person name="Sanchez-Ferandin S."/>
            <person name="Moreau H."/>
            <person name="Rivals E."/>
            <person name="Grigoriev I.V."/>
            <person name="Grimsley N."/>
            <person name="Eyre-Walker A."/>
            <person name="Piganeau G."/>
        </authorList>
    </citation>
    <scope>NUCLEOTIDE SEQUENCE [LARGE SCALE GENOMIC DNA]</scope>
    <source>
        <strain evidence="8">RCC 1115</strain>
    </source>
</reference>
<dbReference type="PROSITE" id="PS51420">
    <property type="entry name" value="RHO"/>
    <property type="match status" value="1"/>
</dbReference>
<evidence type="ECO:0000313" key="9">
    <source>
        <dbReference type="Proteomes" id="UP000009170"/>
    </source>
</evidence>
<name>A0A090N355_OSTTA</name>